<dbReference type="RefSeq" id="WP_089198842.1">
    <property type="nucleotide sequence ID" value="NZ_NHRJ02000002.1"/>
</dbReference>
<dbReference type="SUPFAM" id="SSF46785">
    <property type="entry name" value="Winged helix' DNA-binding domain"/>
    <property type="match status" value="1"/>
</dbReference>
<gene>
    <name evidence="5" type="ORF">CBW46_004575</name>
</gene>
<dbReference type="Pfam" id="PF01047">
    <property type="entry name" value="MarR"/>
    <property type="match status" value="1"/>
</dbReference>
<dbReference type="GO" id="GO:0003700">
    <property type="term" value="F:DNA-binding transcription factor activity"/>
    <property type="evidence" value="ECO:0007669"/>
    <property type="project" value="InterPro"/>
</dbReference>
<dbReference type="AlphaFoldDB" id="A0A2W1NDL2"/>
<dbReference type="InterPro" id="IPR000835">
    <property type="entry name" value="HTH_MarR-typ"/>
</dbReference>
<keyword evidence="6" id="KW-1185">Reference proteome</keyword>
<keyword evidence="1" id="KW-0805">Transcription regulation</keyword>
<dbReference type="InterPro" id="IPR036390">
    <property type="entry name" value="WH_DNA-bd_sf"/>
</dbReference>
<dbReference type="PROSITE" id="PS50995">
    <property type="entry name" value="HTH_MARR_2"/>
    <property type="match status" value="1"/>
</dbReference>
<proteinExistence type="predicted"/>
<evidence type="ECO:0000313" key="5">
    <source>
        <dbReference type="EMBL" id="PZE21700.1"/>
    </source>
</evidence>
<evidence type="ECO:0000313" key="6">
    <source>
        <dbReference type="Proteomes" id="UP000214746"/>
    </source>
</evidence>
<dbReference type="SMART" id="SM00347">
    <property type="entry name" value="HTH_MARR"/>
    <property type="match status" value="1"/>
</dbReference>
<protein>
    <submittedName>
        <fullName evidence="5">MarR family transcriptional regulator</fullName>
    </submittedName>
</protein>
<organism evidence="5 6">
    <name type="scientific">Paenibacillus xerothermodurans</name>
    <dbReference type="NCBI Taxonomy" id="1977292"/>
    <lineage>
        <taxon>Bacteria</taxon>
        <taxon>Bacillati</taxon>
        <taxon>Bacillota</taxon>
        <taxon>Bacilli</taxon>
        <taxon>Bacillales</taxon>
        <taxon>Paenibacillaceae</taxon>
        <taxon>Paenibacillus</taxon>
    </lineage>
</organism>
<feature type="domain" description="HTH marR-type" evidence="4">
    <location>
        <begin position="1"/>
        <end position="137"/>
    </location>
</feature>
<keyword evidence="3" id="KW-0804">Transcription</keyword>
<name>A0A2W1NDL2_PAEXE</name>
<evidence type="ECO:0000256" key="3">
    <source>
        <dbReference type="ARBA" id="ARBA00023163"/>
    </source>
</evidence>
<reference evidence="5" key="1">
    <citation type="submission" date="2018-06" db="EMBL/GenBank/DDBJ databases">
        <title>Paenibacillus xerothermodurans sp. nov. an extremely dry heat resistant spore forming bacterium isolated from the soil of Cape Canaveral, Florida.</title>
        <authorList>
            <person name="Seuylemezian A."/>
            <person name="Kaur N."/>
            <person name="Patil P."/>
            <person name="Patil P."/>
            <person name="Mayilraj S."/>
            <person name="Vaishampayan P."/>
        </authorList>
    </citation>
    <scope>NUCLEOTIDE SEQUENCE [LARGE SCALE GENOMIC DNA]</scope>
    <source>
        <strain evidence="5">ATCC 27380</strain>
    </source>
</reference>
<evidence type="ECO:0000259" key="4">
    <source>
        <dbReference type="PROSITE" id="PS50995"/>
    </source>
</evidence>
<dbReference type="Proteomes" id="UP000214746">
    <property type="component" value="Unassembled WGS sequence"/>
</dbReference>
<dbReference type="Gene3D" id="1.10.10.10">
    <property type="entry name" value="Winged helix-like DNA-binding domain superfamily/Winged helix DNA-binding domain"/>
    <property type="match status" value="1"/>
</dbReference>
<dbReference type="PANTHER" id="PTHR42756:SF1">
    <property type="entry name" value="TRANSCRIPTIONAL REPRESSOR OF EMRAB OPERON"/>
    <property type="match status" value="1"/>
</dbReference>
<dbReference type="PANTHER" id="PTHR42756">
    <property type="entry name" value="TRANSCRIPTIONAL REGULATOR, MARR"/>
    <property type="match status" value="1"/>
</dbReference>
<dbReference type="EMBL" id="NHRJ02000002">
    <property type="protein sequence ID" value="PZE21700.1"/>
    <property type="molecule type" value="Genomic_DNA"/>
</dbReference>
<dbReference type="PRINTS" id="PR00598">
    <property type="entry name" value="HTHMARR"/>
</dbReference>
<sequence length="147" mass="17077">MPEEMQSIAKWISVLHRQFQIYLNRELREYDINSSEYVFLVNLYEKDSVSQETLSSNLFVNKAATTRAISRLEDLGYVQRTRDPLDGRAYLVRLTTKGLEMRNFIKSKLGNWTQTISAGFTREETDDMIKKIKRMSANALAKTKGDE</sequence>
<dbReference type="GO" id="GO:0003677">
    <property type="term" value="F:DNA binding"/>
    <property type="evidence" value="ECO:0007669"/>
    <property type="project" value="UniProtKB-KW"/>
</dbReference>
<evidence type="ECO:0000256" key="1">
    <source>
        <dbReference type="ARBA" id="ARBA00023015"/>
    </source>
</evidence>
<accession>A0A2W1NDL2</accession>
<keyword evidence="2" id="KW-0238">DNA-binding</keyword>
<dbReference type="InterPro" id="IPR036388">
    <property type="entry name" value="WH-like_DNA-bd_sf"/>
</dbReference>
<comment type="caution">
    <text evidence="5">The sequence shown here is derived from an EMBL/GenBank/DDBJ whole genome shotgun (WGS) entry which is preliminary data.</text>
</comment>
<dbReference type="OrthoDB" id="6462103at2"/>
<evidence type="ECO:0000256" key="2">
    <source>
        <dbReference type="ARBA" id="ARBA00023125"/>
    </source>
</evidence>